<evidence type="ECO:0000313" key="2">
    <source>
        <dbReference type="EMBL" id="NJB71929.1"/>
    </source>
</evidence>
<dbReference type="Gene3D" id="2.40.30.170">
    <property type="match status" value="1"/>
</dbReference>
<protein>
    <submittedName>
        <fullName evidence="2">Multidrug efflux pump subunit AcrA (Membrane-fusion protein)</fullName>
    </submittedName>
</protein>
<organism evidence="2 3">
    <name type="scientific">Saonia flava</name>
    <dbReference type="NCBI Taxonomy" id="523696"/>
    <lineage>
        <taxon>Bacteria</taxon>
        <taxon>Pseudomonadati</taxon>
        <taxon>Bacteroidota</taxon>
        <taxon>Flavobacteriia</taxon>
        <taxon>Flavobacteriales</taxon>
        <taxon>Flavobacteriaceae</taxon>
        <taxon>Saonia</taxon>
    </lineage>
</organism>
<dbReference type="PANTHER" id="PTHR30469">
    <property type="entry name" value="MULTIDRUG RESISTANCE PROTEIN MDTA"/>
    <property type="match status" value="1"/>
</dbReference>
<name>A0A846R560_9FLAO</name>
<evidence type="ECO:0000313" key="3">
    <source>
        <dbReference type="Proteomes" id="UP000590442"/>
    </source>
</evidence>
<reference evidence="2 3" key="1">
    <citation type="submission" date="2020-03" db="EMBL/GenBank/DDBJ databases">
        <title>Genomic Encyclopedia of Type Strains, Phase IV (KMG-IV): sequencing the most valuable type-strain genomes for metagenomic binning, comparative biology and taxonomic classification.</title>
        <authorList>
            <person name="Goeker M."/>
        </authorList>
    </citation>
    <scope>NUCLEOTIDE SEQUENCE [LARGE SCALE GENOMIC DNA]</scope>
    <source>
        <strain evidence="2 3">DSM 29762</strain>
    </source>
</reference>
<dbReference type="InterPro" id="IPR058625">
    <property type="entry name" value="MdtA-like_BSH"/>
</dbReference>
<dbReference type="SUPFAM" id="SSF111369">
    <property type="entry name" value="HlyD-like secretion proteins"/>
    <property type="match status" value="2"/>
</dbReference>
<dbReference type="GO" id="GO:1990281">
    <property type="term" value="C:efflux pump complex"/>
    <property type="evidence" value="ECO:0007669"/>
    <property type="project" value="TreeGrafter"/>
</dbReference>
<dbReference type="Proteomes" id="UP000590442">
    <property type="component" value="Unassembled WGS sequence"/>
</dbReference>
<dbReference type="Gene3D" id="1.10.287.470">
    <property type="entry name" value="Helix hairpin bin"/>
    <property type="match status" value="1"/>
</dbReference>
<sequence length="382" mass="42494">MNLRKIILSILGVLLIIAAIYAAGLIVKSKKVPKARPNKVVKTVFVDTVQNGVVPIIVSANGNLVAKQRMELFAEVQGVFRRGNKLFKTGQEYRAGERLIGIDASEYYASVQSAKSNLYNLITSIMPDLRLDYPDVFPKWEGYLRSFDINKSTPPLPEMTSEKEQFFISGRGILTNYYNVKNLEQRLSKYTITAPYSGVLTEALVTEGTLVRSGQKLGEFINTGVYELEVAVSKIHGELLKVGKAVELINLDRTKTYTGKVARINGRVDQASQTITAFIEVIDDELKEGMYMEANLNAKEETDAIEIDRGLLLESQQIFVVRDSILDVIDVRPVFFSDKKVVLKNVPDGITIVEKPVVGAYAGMLVKVFDEKGTTEQTKAIE</sequence>
<accession>A0A846R560</accession>
<dbReference type="RefSeq" id="WP_167964182.1">
    <property type="nucleotide sequence ID" value="NZ_JAATJJ010000001.1"/>
</dbReference>
<comment type="caution">
    <text evidence="2">The sequence shown here is derived from an EMBL/GenBank/DDBJ whole genome shotgun (WGS) entry which is preliminary data.</text>
</comment>
<dbReference type="AlphaFoldDB" id="A0A846R560"/>
<dbReference type="Gene3D" id="2.40.50.100">
    <property type="match status" value="1"/>
</dbReference>
<keyword evidence="3" id="KW-1185">Reference proteome</keyword>
<evidence type="ECO:0000259" key="1">
    <source>
        <dbReference type="Pfam" id="PF25917"/>
    </source>
</evidence>
<dbReference type="PANTHER" id="PTHR30469:SF15">
    <property type="entry name" value="HLYD FAMILY OF SECRETION PROTEINS"/>
    <property type="match status" value="1"/>
</dbReference>
<dbReference type="Pfam" id="PF25917">
    <property type="entry name" value="BSH_RND"/>
    <property type="match status" value="1"/>
</dbReference>
<feature type="domain" description="Multidrug resistance protein MdtA-like barrel-sandwich hybrid" evidence="1">
    <location>
        <begin position="84"/>
        <end position="217"/>
    </location>
</feature>
<proteinExistence type="predicted"/>
<gene>
    <name evidence="2" type="ORF">GGR42_002391</name>
</gene>
<dbReference type="EMBL" id="JAATJJ010000001">
    <property type="protein sequence ID" value="NJB71929.1"/>
    <property type="molecule type" value="Genomic_DNA"/>
</dbReference>
<dbReference type="GO" id="GO:0015562">
    <property type="term" value="F:efflux transmembrane transporter activity"/>
    <property type="evidence" value="ECO:0007669"/>
    <property type="project" value="TreeGrafter"/>
</dbReference>